<dbReference type="Proteomes" id="UP000616151">
    <property type="component" value="Unassembled WGS sequence"/>
</dbReference>
<protein>
    <submittedName>
        <fullName evidence="1">MBL fold metallo-hydrolase</fullName>
    </submittedName>
</protein>
<sequence>MTRPKIMIIPVTPFQQNCSLVWNEDTRIGAVVDPGGDVDVIRKAIDQAQVTVEKILLTHGHIDHAGGGAELRDQLKVAIEGPHEKDAFLLKDLPKSGAQYGYQARAFTPDRWLKEGDKVTVGTLEFDILECPGHTPGSVVLFNNAHRFCFMGDVLFQGSVGRTDFPYGDHEALITAIRDKLLPLGDDVAFLPGHGPASTIGEERRGNPFLTGVS</sequence>
<dbReference type="EMBL" id="JAENHL010000007">
    <property type="protein sequence ID" value="MBK1867418.1"/>
    <property type="molecule type" value="Genomic_DNA"/>
</dbReference>
<evidence type="ECO:0000313" key="2">
    <source>
        <dbReference type="Proteomes" id="UP000616151"/>
    </source>
</evidence>
<evidence type="ECO:0000313" key="1">
    <source>
        <dbReference type="EMBL" id="MBK1867418.1"/>
    </source>
</evidence>
<comment type="caution">
    <text evidence="1">The sequence shown here is derived from an EMBL/GenBank/DDBJ whole genome shotgun (WGS) entry which is preliminary data.</text>
</comment>
<proteinExistence type="predicted"/>
<gene>
    <name evidence="1" type="ORF">JHL16_13765</name>
</gene>
<organism evidence="1 2">
    <name type="scientific">Taklimakanibacter albus</name>
    <dbReference type="NCBI Taxonomy" id="2800327"/>
    <lineage>
        <taxon>Bacteria</taxon>
        <taxon>Pseudomonadati</taxon>
        <taxon>Pseudomonadota</taxon>
        <taxon>Alphaproteobacteria</taxon>
        <taxon>Hyphomicrobiales</taxon>
        <taxon>Aestuariivirgaceae</taxon>
        <taxon>Taklimakanibacter</taxon>
    </lineage>
</organism>
<name>A0ACC5R487_9HYPH</name>
<accession>A0ACC5R487</accession>
<reference evidence="1" key="1">
    <citation type="submission" date="2021-01" db="EMBL/GenBank/DDBJ databases">
        <authorList>
            <person name="Sun Q."/>
        </authorList>
    </citation>
    <scope>NUCLEOTIDE SEQUENCE</scope>
    <source>
        <strain evidence="1">YIM B02566</strain>
    </source>
</reference>
<keyword evidence="2" id="KW-1185">Reference proteome</keyword>